<evidence type="ECO:0008006" key="4">
    <source>
        <dbReference type="Google" id="ProtNLM"/>
    </source>
</evidence>
<protein>
    <recommendedName>
        <fullName evidence="4">Protein LNK1</fullName>
    </recommendedName>
</protein>
<feature type="compositionally biased region" description="Polar residues" evidence="1">
    <location>
        <begin position="492"/>
        <end position="501"/>
    </location>
</feature>
<feature type="region of interest" description="Disordered" evidence="1">
    <location>
        <begin position="453"/>
        <end position="501"/>
    </location>
</feature>
<dbReference type="AlphaFoldDB" id="A0A5P1FAX6"/>
<dbReference type="GO" id="GO:0006355">
    <property type="term" value="P:regulation of DNA-templated transcription"/>
    <property type="evidence" value="ECO:0007669"/>
    <property type="project" value="InterPro"/>
</dbReference>
<sequence length="651" mass="72074">MYYRGMSGWNFGELEDIDWDVFGSCDDHIVPHQGGEWLDGSSAPSDAHKKPHLEVKNDVEKSMFSKGSATKTALWGKEDAYYPSAKNGCSSILEKSRPHTSNIIVPTLSDEKRNMCSKEPSIGTRILTDDSKSCLSQDNGVSIDSTHLSFLESEQKTRDADLGYYDWPDIGNFEDVDKMFRNWDSTFGQEQTGTVDELSWFSSCSNAIYGSETALEQGFQSSSSDLANVHAKTDSHCTNANLLSKSITATADRQMSTSSNYCQWLDTNALSRGRSTAGKEKSFHGANDIDNAGLSQINSECSLNQNEATDAKLEGQQSSEGRGTKQSTNQMLLGSDVLAPQIYSSQQFSQQNNLAPNYMHNFDRQSQLDYGIAAHQVSFAQISSSLDFEKGSTSTSSSFKVSDPIVNHPTQCLENLPDQVYMPQVMAPEENMEKLYQGQQLCSTVTAEHPMQHSAFRSKNSVQRKPSGTRDVTRREDVNKELSTVDMDHQTVTESAGVASVSSDDISAKVTGFQQIQDVMHQLDVRTKLCIRDSLYRLARSARQRHGFTTQNFSDGTTDAEGIHGTEASNRSVEFVDAETNTNPIDRSIAQLLFHKPVQHVARSVDDARSLESHMMNQQLHVPITNQASVTNQFNHQSVFGSCTDMETDLS</sequence>
<feature type="compositionally biased region" description="Polar residues" evidence="1">
    <location>
        <begin position="315"/>
        <end position="327"/>
    </location>
</feature>
<feature type="compositionally biased region" description="Basic and acidic residues" evidence="1">
    <location>
        <begin position="471"/>
        <end position="480"/>
    </location>
</feature>
<reference evidence="3" key="1">
    <citation type="journal article" date="2017" name="Nat. Commun.">
        <title>The asparagus genome sheds light on the origin and evolution of a young Y chromosome.</title>
        <authorList>
            <person name="Harkess A."/>
            <person name="Zhou J."/>
            <person name="Xu C."/>
            <person name="Bowers J.E."/>
            <person name="Van der Hulst R."/>
            <person name="Ayyampalayam S."/>
            <person name="Mercati F."/>
            <person name="Riccardi P."/>
            <person name="McKain M.R."/>
            <person name="Kakrana A."/>
            <person name="Tang H."/>
            <person name="Ray J."/>
            <person name="Groenendijk J."/>
            <person name="Arikit S."/>
            <person name="Mathioni S.M."/>
            <person name="Nakano M."/>
            <person name="Shan H."/>
            <person name="Telgmann-Rauber A."/>
            <person name="Kanno A."/>
            <person name="Yue Z."/>
            <person name="Chen H."/>
            <person name="Li W."/>
            <person name="Chen Y."/>
            <person name="Xu X."/>
            <person name="Zhang Y."/>
            <person name="Luo S."/>
            <person name="Chen H."/>
            <person name="Gao J."/>
            <person name="Mao Z."/>
            <person name="Pires J.C."/>
            <person name="Luo M."/>
            <person name="Kudrna D."/>
            <person name="Wing R.A."/>
            <person name="Meyers B.C."/>
            <person name="Yi K."/>
            <person name="Kong H."/>
            <person name="Lavrijsen P."/>
            <person name="Sunseri F."/>
            <person name="Falavigna A."/>
            <person name="Ye Y."/>
            <person name="Leebens-Mack J.H."/>
            <person name="Chen G."/>
        </authorList>
    </citation>
    <scope>NUCLEOTIDE SEQUENCE [LARGE SCALE GENOMIC DNA]</scope>
    <source>
        <strain evidence="3">cv. DH0086</strain>
    </source>
</reference>
<feature type="region of interest" description="Disordered" evidence="1">
    <location>
        <begin position="307"/>
        <end position="327"/>
    </location>
</feature>
<dbReference type="OMA" id="EGTNKCT"/>
<dbReference type="EMBL" id="CM007383">
    <property type="protein sequence ID" value="ONK75536.1"/>
    <property type="molecule type" value="Genomic_DNA"/>
</dbReference>
<evidence type="ECO:0000313" key="2">
    <source>
        <dbReference type="EMBL" id="ONK75536.1"/>
    </source>
</evidence>
<feature type="compositionally biased region" description="Polar residues" evidence="1">
    <location>
        <begin position="455"/>
        <end position="466"/>
    </location>
</feature>
<evidence type="ECO:0000313" key="3">
    <source>
        <dbReference type="Proteomes" id="UP000243459"/>
    </source>
</evidence>
<dbReference type="GO" id="GO:0007623">
    <property type="term" value="P:circadian rhythm"/>
    <property type="evidence" value="ECO:0007669"/>
    <property type="project" value="InterPro"/>
</dbReference>
<dbReference type="PANTHER" id="PTHR33334">
    <property type="entry name" value="PROTEIN LNK1"/>
    <property type="match status" value="1"/>
</dbReference>
<dbReference type="Proteomes" id="UP000243459">
    <property type="component" value="Chromosome 3"/>
</dbReference>
<gene>
    <name evidence="2" type="ORF">A4U43_C03F17930</name>
</gene>
<keyword evidence="3" id="KW-1185">Reference proteome</keyword>
<dbReference type="InterPro" id="IPR039928">
    <property type="entry name" value="LNK"/>
</dbReference>
<name>A0A5P1FAX6_ASPOF</name>
<evidence type="ECO:0000256" key="1">
    <source>
        <dbReference type="SAM" id="MobiDB-lite"/>
    </source>
</evidence>
<dbReference type="Gramene" id="ONK75536">
    <property type="protein sequence ID" value="ONK75536"/>
    <property type="gene ID" value="A4U43_C03F17930"/>
</dbReference>
<accession>A0A5P1FAX6</accession>
<organism evidence="2 3">
    <name type="scientific">Asparagus officinalis</name>
    <name type="common">Garden asparagus</name>
    <dbReference type="NCBI Taxonomy" id="4686"/>
    <lineage>
        <taxon>Eukaryota</taxon>
        <taxon>Viridiplantae</taxon>
        <taxon>Streptophyta</taxon>
        <taxon>Embryophyta</taxon>
        <taxon>Tracheophyta</taxon>
        <taxon>Spermatophyta</taxon>
        <taxon>Magnoliopsida</taxon>
        <taxon>Liliopsida</taxon>
        <taxon>Asparagales</taxon>
        <taxon>Asparagaceae</taxon>
        <taxon>Asparagoideae</taxon>
        <taxon>Asparagus</taxon>
    </lineage>
</organism>
<proteinExistence type="predicted"/>
<dbReference type="PANTHER" id="PTHR33334:SF8">
    <property type="entry name" value="PROTEIN LNK1"/>
    <property type="match status" value="1"/>
</dbReference>